<accession>A0AAV1S2K8</accession>
<feature type="compositionally biased region" description="Polar residues" evidence="1">
    <location>
        <begin position="37"/>
        <end position="53"/>
    </location>
</feature>
<reference evidence="2 3" key="1">
    <citation type="submission" date="2024-01" db="EMBL/GenBank/DDBJ databases">
        <authorList>
            <person name="Waweru B."/>
        </authorList>
    </citation>
    <scope>NUCLEOTIDE SEQUENCE [LARGE SCALE GENOMIC DNA]</scope>
</reference>
<evidence type="ECO:0000313" key="3">
    <source>
        <dbReference type="Proteomes" id="UP001314170"/>
    </source>
</evidence>
<evidence type="ECO:0000313" key="2">
    <source>
        <dbReference type="EMBL" id="CAK7345628.1"/>
    </source>
</evidence>
<organism evidence="2 3">
    <name type="scientific">Dovyalis caffra</name>
    <dbReference type="NCBI Taxonomy" id="77055"/>
    <lineage>
        <taxon>Eukaryota</taxon>
        <taxon>Viridiplantae</taxon>
        <taxon>Streptophyta</taxon>
        <taxon>Embryophyta</taxon>
        <taxon>Tracheophyta</taxon>
        <taxon>Spermatophyta</taxon>
        <taxon>Magnoliopsida</taxon>
        <taxon>eudicotyledons</taxon>
        <taxon>Gunneridae</taxon>
        <taxon>Pentapetalae</taxon>
        <taxon>rosids</taxon>
        <taxon>fabids</taxon>
        <taxon>Malpighiales</taxon>
        <taxon>Salicaceae</taxon>
        <taxon>Flacourtieae</taxon>
        <taxon>Dovyalis</taxon>
    </lineage>
</organism>
<gene>
    <name evidence="2" type="ORF">DCAF_LOCUS18330</name>
</gene>
<proteinExistence type="predicted"/>
<comment type="caution">
    <text evidence="2">The sequence shown here is derived from an EMBL/GenBank/DDBJ whole genome shotgun (WGS) entry which is preliminary data.</text>
</comment>
<feature type="non-terminal residue" evidence="2">
    <location>
        <position position="1"/>
    </location>
</feature>
<feature type="region of interest" description="Disordered" evidence="1">
    <location>
        <begin position="37"/>
        <end position="61"/>
    </location>
</feature>
<name>A0AAV1S2K8_9ROSI</name>
<dbReference type="EMBL" id="CAWUPB010001168">
    <property type="protein sequence ID" value="CAK7345628.1"/>
    <property type="molecule type" value="Genomic_DNA"/>
</dbReference>
<dbReference type="Proteomes" id="UP001314170">
    <property type="component" value="Unassembled WGS sequence"/>
</dbReference>
<dbReference type="AlphaFoldDB" id="A0AAV1S2K8"/>
<sequence length="61" mass="6904">CEGEDDQNESAKLQMEHFGLGMPRLCGDINRALEPPSTNSYCESEQMDTNISRLRTDIEAR</sequence>
<evidence type="ECO:0000256" key="1">
    <source>
        <dbReference type="SAM" id="MobiDB-lite"/>
    </source>
</evidence>
<keyword evidence="3" id="KW-1185">Reference proteome</keyword>
<protein>
    <submittedName>
        <fullName evidence="2">Uncharacterized protein</fullName>
    </submittedName>
</protein>